<sequence length="118" mass="12619">MEEGSAELRDPHITKCRVWQGVSIVGRFLGNLPLGLRVCCGVAGTLCRGHTERQVTASRATRAMLIEWLQKGCGVGTSASPSESRAHDRAKPVYCPGETDLRGEALHGPPERVGSPSP</sequence>
<reference evidence="2 3" key="1">
    <citation type="journal article" date="2021" name="BMC Genomics">
        <title>Datura genome reveals duplications of psychoactive alkaloid biosynthetic genes and high mutation rate following tissue culture.</title>
        <authorList>
            <person name="Rajewski A."/>
            <person name="Carter-House D."/>
            <person name="Stajich J."/>
            <person name="Litt A."/>
        </authorList>
    </citation>
    <scope>NUCLEOTIDE SEQUENCE [LARGE SCALE GENOMIC DNA]</scope>
    <source>
        <strain evidence="2">AR-01</strain>
    </source>
</reference>
<proteinExistence type="predicted"/>
<evidence type="ECO:0000313" key="3">
    <source>
        <dbReference type="Proteomes" id="UP000823775"/>
    </source>
</evidence>
<keyword evidence="3" id="KW-1185">Reference proteome</keyword>
<dbReference type="EMBL" id="JACEIK010000591">
    <property type="protein sequence ID" value="MCD7459517.1"/>
    <property type="molecule type" value="Genomic_DNA"/>
</dbReference>
<dbReference type="Proteomes" id="UP000823775">
    <property type="component" value="Unassembled WGS sequence"/>
</dbReference>
<evidence type="ECO:0000313" key="2">
    <source>
        <dbReference type="EMBL" id="MCD7459517.1"/>
    </source>
</evidence>
<protein>
    <submittedName>
        <fullName evidence="2">Uncharacterized protein</fullName>
    </submittedName>
</protein>
<evidence type="ECO:0000256" key="1">
    <source>
        <dbReference type="SAM" id="MobiDB-lite"/>
    </source>
</evidence>
<comment type="caution">
    <text evidence="2">The sequence shown here is derived from an EMBL/GenBank/DDBJ whole genome shotgun (WGS) entry which is preliminary data.</text>
</comment>
<gene>
    <name evidence="2" type="ORF">HAX54_041163</name>
</gene>
<accession>A0ABS8SKZ6</accession>
<feature type="region of interest" description="Disordered" evidence="1">
    <location>
        <begin position="76"/>
        <end position="118"/>
    </location>
</feature>
<name>A0ABS8SKZ6_DATST</name>
<organism evidence="2 3">
    <name type="scientific">Datura stramonium</name>
    <name type="common">Jimsonweed</name>
    <name type="synonym">Common thornapple</name>
    <dbReference type="NCBI Taxonomy" id="4076"/>
    <lineage>
        <taxon>Eukaryota</taxon>
        <taxon>Viridiplantae</taxon>
        <taxon>Streptophyta</taxon>
        <taxon>Embryophyta</taxon>
        <taxon>Tracheophyta</taxon>
        <taxon>Spermatophyta</taxon>
        <taxon>Magnoliopsida</taxon>
        <taxon>eudicotyledons</taxon>
        <taxon>Gunneridae</taxon>
        <taxon>Pentapetalae</taxon>
        <taxon>asterids</taxon>
        <taxon>lamiids</taxon>
        <taxon>Solanales</taxon>
        <taxon>Solanaceae</taxon>
        <taxon>Solanoideae</taxon>
        <taxon>Datureae</taxon>
        <taxon>Datura</taxon>
    </lineage>
</organism>